<organism evidence="3 4">
    <name type="scientific">Neobacillus paridis</name>
    <dbReference type="NCBI Taxonomy" id="2803862"/>
    <lineage>
        <taxon>Bacteria</taxon>
        <taxon>Bacillati</taxon>
        <taxon>Bacillota</taxon>
        <taxon>Bacilli</taxon>
        <taxon>Bacillales</taxon>
        <taxon>Bacillaceae</taxon>
        <taxon>Neobacillus</taxon>
    </lineage>
</organism>
<sequence>MKKWLFPMFIMLLMFTAGCQNANRSADDTAYDLRKDNSPPNYMSNRSEARNHNPDFVANRGKDERHLVENDITNQNPNFLDLDRTGSGGEAGAGNQGNDLNKAKAVIAATDEFVPDSIWINGDRLWVSVYKKGMLSDRGKIAAEARLHKKLVKALPRYHIEVRVNEDRR</sequence>
<evidence type="ECO:0000313" key="4">
    <source>
        <dbReference type="Proteomes" id="UP000623967"/>
    </source>
</evidence>
<feature type="chain" id="PRO_5047486307" description="Sporulation protein" evidence="2">
    <location>
        <begin position="23"/>
        <end position="169"/>
    </location>
</feature>
<dbReference type="RefSeq" id="WP_202654418.1">
    <property type="nucleotide sequence ID" value="NZ_JAESWB010000181.1"/>
</dbReference>
<evidence type="ECO:0000256" key="2">
    <source>
        <dbReference type="SAM" id="SignalP"/>
    </source>
</evidence>
<feature type="signal peptide" evidence="2">
    <location>
        <begin position="1"/>
        <end position="22"/>
    </location>
</feature>
<feature type="region of interest" description="Disordered" evidence="1">
    <location>
        <begin position="30"/>
        <end position="98"/>
    </location>
</feature>
<dbReference type="Proteomes" id="UP000623967">
    <property type="component" value="Unassembled WGS sequence"/>
</dbReference>
<gene>
    <name evidence="3" type="ORF">JK635_13145</name>
</gene>
<keyword evidence="2" id="KW-0732">Signal</keyword>
<dbReference type="PROSITE" id="PS51257">
    <property type="entry name" value="PROKAR_LIPOPROTEIN"/>
    <property type="match status" value="1"/>
</dbReference>
<protein>
    <recommendedName>
        <fullName evidence="5">Sporulation protein</fullName>
    </recommendedName>
</protein>
<name>A0ABS1TP97_9BACI</name>
<evidence type="ECO:0000256" key="1">
    <source>
        <dbReference type="SAM" id="MobiDB-lite"/>
    </source>
</evidence>
<evidence type="ECO:0000313" key="3">
    <source>
        <dbReference type="EMBL" id="MBL4953154.1"/>
    </source>
</evidence>
<accession>A0ABS1TP97</accession>
<feature type="compositionally biased region" description="Basic and acidic residues" evidence="1">
    <location>
        <begin position="60"/>
        <end position="69"/>
    </location>
</feature>
<reference evidence="3 4" key="1">
    <citation type="submission" date="2021-01" db="EMBL/GenBank/DDBJ databases">
        <title>Genome public.</title>
        <authorList>
            <person name="Liu C."/>
            <person name="Sun Q."/>
        </authorList>
    </citation>
    <scope>NUCLEOTIDE SEQUENCE [LARGE SCALE GENOMIC DNA]</scope>
    <source>
        <strain evidence="3 4">YIM B02564</strain>
    </source>
</reference>
<proteinExistence type="predicted"/>
<keyword evidence="4" id="KW-1185">Reference proteome</keyword>
<dbReference type="EMBL" id="JAESWB010000181">
    <property type="protein sequence ID" value="MBL4953154.1"/>
    <property type="molecule type" value="Genomic_DNA"/>
</dbReference>
<comment type="caution">
    <text evidence="3">The sequence shown here is derived from an EMBL/GenBank/DDBJ whole genome shotgun (WGS) entry which is preliminary data.</text>
</comment>
<feature type="compositionally biased region" description="Gly residues" evidence="1">
    <location>
        <begin position="86"/>
        <end position="95"/>
    </location>
</feature>
<evidence type="ECO:0008006" key="5">
    <source>
        <dbReference type="Google" id="ProtNLM"/>
    </source>
</evidence>